<dbReference type="PANTHER" id="PTHR38098">
    <property type="entry name" value="LPS-ASSEMBLY LIPOPROTEIN LPTE"/>
    <property type="match status" value="1"/>
</dbReference>
<evidence type="ECO:0000256" key="3">
    <source>
        <dbReference type="ARBA" id="ARBA00023139"/>
    </source>
</evidence>
<reference evidence="7" key="2">
    <citation type="submission" date="2020-09" db="EMBL/GenBank/DDBJ databases">
        <authorList>
            <person name="Sun Q."/>
            <person name="Kim S."/>
        </authorList>
    </citation>
    <scope>NUCLEOTIDE SEQUENCE</scope>
    <source>
        <strain evidence="7">KCTC 32182</strain>
    </source>
</reference>
<evidence type="ECO:0000313" key="8">
    <source>
        <dbReference type="Proteomes" id="UP000645257"/>
    </source>
</evidence>
<dbReference type="GO" id="GO:0015920">
    <property type="term" value="P:lipopolysaccharide transport"/>
    <property type="evidence" value="ECO:0007669"/>
    <property type="project" value="TreeGrafter"/>
</dbReference>
<dbReference type="GO" id="GO:1990351">
    <property type="term" value="C:transporter complex"/>
    <property type="evidence" value="ECO:0007669"/>
    <property type="project" value="TreeGrafter"/>
</dbReference>
<dbReference type="InterPro" id="IPR007485">
    <property type="entry name" value="LPS_assembly_LptE"/>
</dbReference>
<evidence type="ECO:0000256" key="2">
    <source>
        <dbReference type="ARBA" id="ARBA00023136"/>
    </source>
</evidence>
<evidence type="ECO:0000313" key="7">
    <source>
        <dbReference type="EMBL" id="GGY15948.1"/>
    </source>
</evidence>
<dbReference type="Gene3D" id="3.30.160.150">
    <property type="entry name" value="Lipoprotein like domain"/>
    <property type="match status" value="1"/>
</dbReference>
<name>A0A918UAB4_9NEIS</name>
<sequence>MSRLLRMTLLAALAALLTACGFHLRGLDAPLKPLPFSRLFLASDNAQVTPPLKALLAVDPRVILVSTPKDAQAILSVVGEQNSKDILTINRGGSINRYQLTYRLTVRVLLDGEEAGPDIEIAVRRELSYNDQDILGKEKEEALLWDDMRQDAARLLLYRLAVLKKAPAMTPVPDASGSHAVVKP</sequence>
<keyword evidence="3 6" id="KW-0564">Palmitate</keyword>
<dbReference type="GO" id="GO:0043165">
    <property type="term" value="P:Gram-negative-bacterium-type cell outer membrane assembly"/>
    <property type="evidence" value="ECO:0007669"/>
    <property type="project" value="UniProtKB-UniRule"/>
</dbReference>
<gene>
    <name evidence="6 7" type="primary">lptE</name>
    <name evidence="7" type="ORF">GCM10011289_19150</name>
</gene>
<accession>A0A918UAB4</accession>
<keyword evidence="4 6" id="KW-0998">Cell outer membrane</keyword>
<dbReference type="AlphaFoldDB" id="A0A918UAB4"/>
<dbReference type="GO" id="GO:0001530">
    <property type="term" value="F:lipopolysaccharide binding"/>
    <property type="evidence" value="ECO:0007669"/>
    <property type="project" value="TreeGrafter"/>
</dbReference>
<dbReference type="Proteomes" id="UP000645257">
    <property type="component" value="Unassembled WGS sequence"/>
</dbReference>
<keyword evidence="2 6" id="KW-0472">Membrane</keyword>
<evidence type="ECO:0000256" key="1">
    <source>
        <dbReference type="ARBA" id="ARBA00022729"/>
    </source>
</evidence>
<dbReference type="EMBL" id="BMYX01000009">
    <property type="protein sequence ID" value="GGY15948.1"/>
    <property type="molecule type" value="Genomic_DNA"/>
</dbReference>
<dbReference type="Pfam" id="PF04390">
    <property type="entry name" value="LptE"/>
    <property type="match status" value="1"/>
</dbReference>
<evidence type="ECO:0000256" key="6">
    <source>
        <dbReference type="HAMAP-Rule" id="MF_01186"/>
    </source>
</evidence>
<keyword evidence="5 6" id="KW-0449">Lipoprotein</keyword>
<protein>
    <recommendedName>
        <fullName evidence="6">LPS-assembly lipoprotein LptE</fullName>
    </recommendedName>
</protein>
<reference evidence="7" key="1">
    <citation type="journal article" date="2014" name="Int. J. Syst. Evol. Microbiol.">
        <title>Complete genome sequence of Corynebacterium casei LMG S-19264T (=DSM 44701T), isolated from a smear-ripened cheese.</title>
        <authorList>
            <consortium name="US DOE Joint Genome Institute (JGI-PGF)"/>
            <person name="Walter F."/>
            <person name="Albersmeier A."/>
            <person name="Kalinowski J."/>
            <person name="Ruckert C."/>
        </authorList>
    </citation>
    <scope>NUCLEOTIDE SEQUENCE</scope>
    <source>
        <strain evidence="7">KCTC 32182</strain>
    </source>
</reference>
<comment type="similarity">
    <text evidence="6">Belongs to the LptE lipoprotein family.</text>
</comment>
<comment type="caution">
    <text evidence="7">The sequence shown here is derived from an EMBL/GenBank/DDBJ whole genome shotgun (WGS) entry which is preliminary data.</text>
</comment>
<dbReference type="PROSITE" id="PS51257">
    <property type="entry name" value="PROKAR_LIPOPROTEIN"/>
    <property type="match status" value="1"/>
</dbReference>
<evidence type="ECO:0000256" key="4">
    <source>
        <dbReference type="ARBA" id="ARBA00023237"/>
    </source>
</evidence>
<dbReference type="GO" id="GO:0009279">
    <property type="term" value="C:cell outer membrane"/>
    <property type="evidence" value="ECO:0007669"/>
    <property type="project" value="UniProtKB-SubCell"/>
</dbReference>
<dbReference type="HAMAP" id="MF_01186">
    <property type="entry name" value="LPS_assembly_LptE"/>
    <property type="match status" value="1"/>
</dbReference>
<dbReference type="PANTHER" id="PTHR38098:SF1">
    <property type="entry name" value="LPS-ASSEMBLY LIPOPROTEIN LPTE"/>
    <property type="match status" value="1"/>
</dbReference>
<dbReference type="RefSeq" id="WP_189533708.1">
    <property type="nucleotide sequence ID" value="NZ_BMYX01000009.1"/>
</dbReference>
<comment type="subunit">
    <text evidence="6">Component of the lipopolysaccharide transport and assembly complex. Interacts with LptD.</text>
</comment>
<keyword evidence="1 6" id="KW-0732">Signal</keyword>
<keyword evidence="8" id="KW-1185">Reference proteome</keyword>
<organism evidence="7 8">
    <name type="scientific">Paludibacterium paludis</name>
    <dbReference type="NCBI Taxonomy" id="1225769"/>
    <lineage>
        <taxon>Bacteria</taxon>
        <taxon>Pseudomonadati</taxon>
        <taxon>Pseudomonadota</taxon>
        <taxon>Betaproteobacteria</taxon>
        <taxon>Neisseriales</taxon>
        <taxon>Chromobacteriaceae</taxon>
        <taxon>Paludibacterium</taxon>
    </lineage>
</organism>
<evidence type="ECO:0000256" key="5">
    <source>
        <dbReference type="ARBA" id="ARBA00023288"/>
    </source>
</evidence>
<comment type="subcellular location">
    <subcellularLocation>
        <location evidence="6">Cell outer membrane</location>
        <topology evidence="6">Lipid-anchor</topology>
    </subcellularLocation>
</comment>
<comment type="function">
    <text evidence="6">Together with LptD, is involved in the assembly of lipopolysaccharide (LPS) at the surface of the outer membrane. Required for the proper assembly of LptD. Binds LPS and may serve as the LPS recognition site at the outer membrane.</text>
</comment>
<proteinExistence type="inferred from homology"/>